<gene>
    <name evidence="3" type="primary">LOC113871654</name>
</gene>
<protein>
    <submittedName>
        <fullName evidence="3">Uncharacterized protein LOC113871654</fullName>
    </submittedName>
</protein>
<dbReference type="AlphaFoldDB" id="A0A8B8M7Q1"/>
<dbReference type="PANTHER" id="PTHR31973:SF195">
    <property type="entry name" value="MUDR FAMILY TRANSPOSASE"/>
    <property type="match status" value="1"/>
</dbReference>
<evidence type="ECO:0000313" key="2">
    <source>
        <dbReference type="Proteomes" id="UP000694853"/>
    </source>
</evidence>
<feature type="domain" description="MULE transposase" evidence="1">
    <location>
        <begin position="109"/>
        <end position="207"/>
    </location>
</feature>
<dbReference type="InterPro" id="IPR018289">
    <property type="entry name" value="MULE_transposase_dom"/>
</dbReference>
<reference evidence="3" key="2">
    <citation type="submission" date="2025-08" db="UniProtKB">
        <authorList>
            <consortium name="RefSeq"/>
        </authorList>
    </citation>
    <scope>IDENTIFICATION</scope>
    <source>
        <tissue evidence="3">Young leaves</tissue>
    </source>
</reference>
<dbReference type="GeneID" id="113871654"/>
<dbReference type="PANTHER" id="PTHR31973">
    <property type="entry name" value="POLYPROTEIN, PUTATIVE-RELATED"/>
    <property type="match status" value="1"/>
</dbReference>
<organism evidence="2 3">
    <name type="scientific">Abrus precatorius</name>
    <name type="common">Indian licorice</name>
    <name type="synonym">Glycine abrus</name>
    <dbReference type="NCBI Taxonomy" id="3816"/>
    <lineage>
        <taxon>Eukaryota</taxon>
        <taxon>Viridiplantae</taxon>
        <taxon>Streptophyta</taxon>
        <taxon>Embryophyta</taxon>
        <taxon>Tracheophyta</taxon>
        <taxon>Spermatophyta</taxon>
        <taxon>Magnoliopsida</taxon>
        <taxon>eudicotyledons</taxon>
        <taxon>Gunneridae</taxon>
        <taxon>Pentapetalae</taxon>
        <taxon>rosids</taxon>
        <taxon>fabids</taxon>
        <taxon>Fabales</taxon>
        <taxon>Fabaceae</taxon>
        <taxon>Papilionoideae</taxon>
        <taxon>50 kb inversion clade</taxon>
        <taxon>NPAAA clade</taxon>
        <taxon>indigoferoid/millettioid clade</taxon>
        <taxon>Abreae</taxon>
        <taxon>Abrus</taxon>
    </lineage>
</organism>
<proteinExistence type="predicted"/>
<sequence>MVESDPSFKIKVVIGEIQSRFGYTISYRKVWLAKQKTIENVFGKWEASFEALPQWCIAMCDADQGSIVKLDVVQAYRNDELVPNVQIFQRVFWTFGPSIRAFCHCKPLVQVDETHLYRKYKGVLLVAVAQDGNQNILPIAFAVVEGEIADAWSFFLENLRKYVVTKDGVGLISDRHKSIIAAIRRSNGQWEPLRAFHMYCIRHIAANFLRRFKTPNLHKLIVRMDNKLDFCYSRTEHEFNIHYQRLRERGQDYEDWLSEIPREK</sequence>
<dbReference type="Pfam" id="PF10551">
    <property type="entry name" value="MULE"/>
    <property type="match status" value="1"/>
</dbReference>
<dbReference type="Proteomes" id="UP000694853">
    <property type="component" value="Unplaced"/>
</dbReference>
<evidence type="ECO:0000259" key="1">
    <source>
        <dbReference type="Pfam" id="PF10551"/>
    </source>
</evidence>
<dbReference type="OrthoDB" id="683469at2759"/>
<evidence type="ECO:0000313" key="3">
    <source>
        <dbReference type="RefSeq" id="XP_027364555.1"/>
    </source>
</evidence>
<accession>A0A8B8M7Q1</accession>
<dbReference type="RefSeq" id="XP_027364555.1">
    <property type="nucleotide sequence ID" value="XM_027508754.1"/>
</dbReference>
<keyword evidence="2" id="KW-1185">Reference proteome</keyword>
<name>A0A8B8M7Q1_ABRPR</name>
<reference evidence="2" key="1">
    <citation type="journal article" date="2019" name="Toxins">
        <title>Detection of Abrin-Like and Prepropulchellin-Like Toxin Genes and Transcripts Using Whole Genome Sequencing and Full-Length Transcript Sequencing of Abrus precatorius.</title>
        <authorList>
            <person name="Hovde B.T."/>
            <person name="Daligault H.E."/>
            <person name="Hanschen E.R."/>
            <person name="Kunde Y.A."/>
            <person name="Johnson M.B."/>
            <person name="Starkenburg S.R."/>
            <person name="Johnson S.L."/>
        </authorList>
    </citation>
    <scope>NUCLEOTIDE SEQUENCE [LARGE SCALE GENOMIC DNA]</scope>
</reference>
<dbReference type="KEGG" id="aprc:113871654"/>